<organism evidence="1 2">
    <name type="scientific">Lindgomyces ingoldianus</name>
    <dbReference type="NCBI Taxonomy" id="673940"/>
    <lineage>
        <taxon>Eukaryota</taxon>
        <taxon>Fungi</taxon>
        <taxon>Dikarya</taxon>
        <taxon>Ascomycota</taxon>
        <taxon>Pezizomycotina</taxon>
        <taxon>Dothideomycetes</taxon>
        <taxon>Pleosporomycetidae</taxon>
        <taxon>Pleosporales</taxon>
        <taxon>Lindgomycetaceae</taxon>
        <taxon>Lindgomyces</taxon>
    </lineage>
</organism>
<keyword evidence="1" id="KW-0378">Hydrolase</keyword>
<sequence length="691" mass="79270">MPIDSEPDNSSGSNKVEQGWLAKCGLLIPSLSVRGRHSPEEDPNRLVMSLTDYKDKKRKRTSRSPMPVTRSSLKMKTARKTSVELFQAILKNKEAHARYAENRQQLLQDEEATSWDLPARQSASEAEIKAGQIIWKLREFERDVLFGNIPSEAIPGPKTLDMGGQFLTNKSRIEGSSKIFEIAKDVPKGALLHLHFNAELNPGRLLEEARSMPNMFIRSLQSLLTQDDLDKTEMVFKICREDTPSYNIFSPNYKDIVEDPVEKKPMLKWMRWSEFREEFVKQEFSNQYRQEQANSLDKNGPLPNSSEQGEVSLDEAENWIRGKMVISEEEAYGMKQTVNGVWARFNQATRNFKGLIGYEKVYRWYISTAIDRMIEEHVMYAELRPMLMDKDLPKDDGKEALKLEAQMELIVECLKEKKAQLKSEGKLDRFPFGLKIIYCTPRSIGKERMQTEIEDCIKLKEKFEDLICGFDLVGAEDRPNHIGHYYEELVALEETCKAKDLDIPFLFHAGETLLDTGGSKDPGKSNLYDAVLLKSKRIGHGFSLLKHPQLIDKFKRKSNSEPGICIELCPISNELLHLCRNIKEHPYPELLAAGIPCTINSDNPSLFSNSMSHEFYQIMVGAPAISIHSWKQLARWSLEYSCLSEEQKKEAYKIFEKDWEKFCEGVVDKYGKLFVEGEDVKAQLARLMSAY</sequence>
<gene>
    <name evidence="1" type="ORF">BDR25DRAFT_79131</name>
</gene>
<protein>
    <submittedName>
        <fullName evidence="1">Metallo-dependent hydrolase</fullName>
    </submittedName>
</protein>
<evidence type="ECO:0000313" key="1">
    <source>
        <dbReference type="EMBL" id="KAF2466065.1"/>
    </source>
</evidence>
<evidence type="ECO:0000313" key="2">
    <source>
        <dbReference type="Proteomes" id="UP000799755"/>
    </source>
</evidence>
<dbReference type="Proteomes" id="UP000799755">
    <property type="component" value="Unassembled WGS sequence"/>
</dbReference>
<keyword evidence="2" id="KW-1185">Reference proteome</keyword>
<accession>A0ACB6QGP8</accession>
<dbReference type="EMBL" id="MU003526">
    <property type="protein sequence ID" value="KAF2466065.1"/>
    <property type="molecule type" value="Genomic_DNA"/>
</dbReference>
<comment type="caution">
    <text evidence="1">The sequence shown here is derived from an EMBL/GenBank/DDBJ whole genome shotgun (WGS) entry which is preliminary data.</text>
</comment>
<reference evidence="1" key="1">
    <citation type="journal article" date="2020" name="Stud. Mycol.">
        <title>101 Dothideomycetes genomes: a test case for predicting lifestyles and emergence of pathogens.</title>
        <authorList>
            <person name="Haridas S."/>
            <person name="Albert R."/>
            <person name="Binder M."/>
            <person name="Bloem J."/>
            <person name="Labutti K."/>
            <person name="Salamov A."/>
            <person name="Andreopoulos B."/>
            <person name="Baker S."/>
            <person name="Barry K."/>
            <person name="Bills G."/>
            <person name="Bluhm B."/>
            <person name="Cannon C."/>
            <person name="Castanera R."/>
            <person name="Culley D."/>
            <person name="Daum C."/>
            <person name="Ezra D."/>
            <person name="Gonzalez J."/>
            <person name="Henrissat B."/>
            <person name="Kuo A."/>
            <person name="Liang C."/>
            <person name="Lipzen A."/>
            <person name="Lutzoni F."/>
            <person name="Magnuson J."/>
            <person name="Mondo S."/>
            <person name="Nolan M."/>
            <person name="Ohm R."/>
            <person name="Pangilinan J."/>
            <person name="Park H.-J."/>
            <person name="Ramirez L."/>
            <person name="Alfaro M."/>
            <person name="Sun H."/>
            <person name="Tritt A."/>
            <person name="Yoshinaga Y."/>
            <person name="Zwiers L.-H."/>
            <person name="Turgeon B."/>
            <person name="Goodwin S."/>
            <person name="Spatafora J."/>
            <person name="Crous P."/>
            <person name="Grigoriev I."/>
        </authorList>
    </citation>
    <scope>NUCLEOTIDE SEQUENCE</scope>
    <source>
        <strain evidence="1">ATCC 200398</strain>
    </source>
</reference>
<proteinExistence type="predicted"/>
<name>A0ACB6QGP8_9PLEO</name>